<dbReference type="EMBL" id="JAHQIW010005625">
    <property type="protein sequence ID" value="KAJ1366658.1"/>
    <property type="molecule type" value="Genomic_DNA"/>
</dbReference>
<evidence type="ECO:0000313" key="2">
    <source>
        <dbReference type="EMBL" id="KAJ1366658.1"/>
    </source>
</evidence>
<keyword evidence="3" id="KW-1185">Reference proteome</keyword>
<name>A0AAD5QZ89_PARTN</name>
<keyword evidence="1" id="KW-0472">Membrane</keyword>
<gene>
    <name evidence="2" type="ORF">KIN20_027384</name>
</gene>
<dbReference type="AlphaFoldDB" id="A0AAD5QZ89"/>
<keyword evidence="1" id="KW-1133">Transmembrane helix</keyword>
<organism evidence="2 3">
    <name type="scientific">Parelaphostrongylus tenuis</name>
    <name type="common">Meningeal worm</name>
    <dbReference type="NCBI Taxonomy" id="148309"/>
    <lineage>
        <taxon>Eukaryota</taxon>
        <taxon>Metazoa</taxon>
        <taxon>Ecdysozoa</taxon>
        <taxon>Nematoda</taxon>
        <taxon>Chromadorea</taxon>
        <taxon>Rhabditida</taxon>
        <taxon>Rhabditina</taxon>
        <taxon>Rhabditomorpha</taxon>
        <taxon>Strongyloidea</taxon>
        <taxon>Metastrongylidae</taxon>
        <taxon>Parelaphostrongylus</taxon>
    </lineage>
</organism>
<keyword evidence="1" id="KW-0812">Transmembrane</keyword>
<feature type="transmembrane region" description="Helical" evidence="1">
    <location>
        <begin position="30"/>
        <end position="52"/>
    </location>
</feature>
<evidence type="ECO:0000256" key="1">
    <source>
        <dbReference type="SAM" id="Phobius"/>
    </source>
</evidence>
<sequence>MDYGLPPIEKSRGRSRQAQLLSAENTALRILWNFAIYSDCIVASCIHLPLAIRQERLETKAN</sequence>
<proteinExistence type="predicted"/>
<accession>A0AAD5QZ89</accession>
<dbReference type="Proteomes" id="UP001196413">
    <property type="component" value="Unassembled WGS sequence"/>
</dbReference>
<protein>
    <submittedName>
        <fullName evidence="2">Uncharacterized protein</fullName>
    </submittedName>
</protein>
<evidence type="ECO:0000313" key="3">
    <source>
        <dbReference type="Proteomes" id="UP001196413"/>
    </source>
</evidence>
<comment type="caution">
    <text evidence="2">The sequence shown here is derived from an EMBL/GenBank/DDBJ whole genome shotgun (WGS) entry which is preliminary data.</text>
</comment>
<reference evidence="2" key="1">
    <citation type="submission" date="2021-06" db="EMBL/GenBank/DDBJ databases">
        <title>Parelaphostrongylus tenuis whole genome reference sequence.</title>
        <authorList>
            <person name="Garwood T.J."/>
            <person name="Larsen P.A."/>
            <person name="Fountain-Jones N.M."/>
            <person name="Garbe J.R."/>
            <person name="Macchietto M.G."/>
            <person name="Kania S.A."/>
            <person name="Gerhold R.W."/>
            <person name="Richards J.E."/>
            <person name="Wolf T.M."/>
        </authorList>
    </citation>
    <scope>NUCLEOTIDE SEQUENCE</scope>
    <source>
        <strain evidence="2">MNPRO001-30</strain>
        <tissue evidence="2">Meninges</tissue>
    </source>
</reference>